<gene>
    <name evidence="9" type="ORF">HCU73_01660</name>
</gene>
<dbReference type="PANTHER" id="PTHR24291">
    <property type="entry name" value="CYTOCHROME P450 FAMILY 4"/>
    <property type="match status" value="1"/>
</dbReference>
<evidence type="ECO:0000256" key="1">
    <source>
        <dbReference type="ARBA" id="ARBA00010617"/>
    </source>
</evidence>
<sequence>MTDLTQHAPGLPVLARLPTRPMGVVDSYTAARENILGIIPARALELPVLSGRTGPQRWHMLMDPAAIRRVLLERVEDYPKSEATKSILRPAIGESLLVAEGDHWRWQRRAAAPAFAARNVEALTPVMTRAAEAAAERIGAAAGRQAVNAVAEMVAATFDVIADVTMSDRAAIDRAAVGAALDAYVDRAARVSVLDVLGVPAWVPRPGRQAAVRDLAPMQAAMDAAIARRAARGPGAGVDLMDLLIGARDPETGRQMTAAELRENLLTFIVAGHETTALTLAWALYLCAFDPAVQAAARDEAQAVLGDRAAGAADVERLTLTRRIVEESLRLYPPGGFLSRTARAADRLSGAGVRPGDTVMIPVYGLHRHRRLWEEPDAFRPDRWARRDAIDRWQYLPFGDGPRICIGARFALQEAVVILATLLARFRFTAVPGRAPKPVMILTLRPEGGVWLEVARA</sequence>
<evidence type="ECO:0000256" key="5">
    <source>
        <dbReference type="ARBA" id="ARBA00023004"/>
    </source>
</evidence>
<dbReference type="Gene3D" id="1.10.630.10">
    <property type="entry name" value="Cytochrome P450"/>
    <property type="match status" value="1"/>
</dbReference>
<dbReference type="GO" id="GO:0005506">
    <property type="term" value="F:iron ion binding"/>
    <property type="evidence" value="ECO:0007669"/>
    <property type="project" value="InterPro"/>
</dbReference>
<keyword evidence="10" id="KW-1185">Reference proteome</keyword>
<dbReference type="PRINTS" id="PR00463">
    <property type="entry name" value="EP450I"/>
</dbReference>
<protein>
    <submittedName>
        <fullName evidence="9">Cytochrome P450</fullName>
    </submittedName>
</protein>
<keyword evidence="3 7" id="KW-0479">Metal-binding</keyword>
<evidence type="ECO:0000256" key="8">
    <source>
        <dbReference type="RuleBase" id="RU000461"/>
    </source>
</evidence>
<dbReference type="RefSeq" id="WP_168621662.1">
    <property type="nucleotide sequence ID" value="NZ_JAAZQQ010000001.1"/>
</dbReference>
<dbReference type="InterPro" id="IPR050196">
    <property type="entry name" value="Cytochrome_P450_Monoox"/>
</dbReference>
<evidence type="ECO:0000256" key="3">
    <source>
        <dbReference type="ARBA" id="ARBA00022723"/>
    </source>
</evidence>
<dbReference type="InterPro" id="IPR002401">
    <property type="entry name" value="Cyt_P450_E_grp-I"/>
</dbReference>
<evidence type="ECO:0000256" key="4">
    <source>
        <dbReference type="ARBA" id="ARBA00023002"/>
    </source>
</evidence>
<dbReference type="InterPro" id="IPR036396">
    <property type="entry name" value="Cyt_P450_sf"/>
</dbReference>
<evidence type="ECO:0000313" key="10">
    <source>
        <dbReference type="Proteomes" id="UP000526408"/>
    </source>
</evidence>
<comment type="caution">
    <text evidence="9">The sequence shown here is derived from an EMBL/GenBank/DDBJ whole genome shotgun (WGS) entry which is preliminary data.</text>
</comment>
<organism evidence="9 10">
    <name type="scientific">Roseicyclus persicicus</name>
    <dbReference type="NCBI Taxonomy" id="2650661"/>
    <lineage>
        <taxon>Bacteria</taxon>
        <taxon>Pseudomonadati</taxon>
        <taxon>Pseudomonadota</taxon>
        <taxon>Alphaproteobacteria</taxon>
        <taxon>Rhodobacterales</taxon>
        <taxon>Roseobacteraceae</taxon>
        <taxon>Roseicyclus</taxon>
    </lineage>
</organism>
<dbReference type="PRINTS" id="PR00385">
    <property type="entry name" value="P450"/>
</dbReference>
<dbReference type="GO" id="GO:0004497">
    <property type="term" value="F:monooxygenase activity"/>
    <property type="evidence" value="ECO:0007669"/>
    <property type="project" value="UniProtKB-KW"/>
</dbReference>
<dbReference type="SUPFAM" id="SSF48264">
    <property type="entry name" value="Cytochrome P450"/>
    <property type="match status" value="1"/>
</dbReference>
<dbReference type="PROSITE" id="PS00086">
    <property type="entry name" value="CYTOCHROME_P450"/>
    <property type="match status" value="1"/>
</dbReference>
<name>A0A7X6GXD5_9RHOB</name>
<dbReference type="AlphaFoldDB" id="A0A7X6GXD5"/>
<dbReference type="InterPro" id="IPR017972">
    <property type="entry name" value="Cyt_P450_CS"/>
</dbReference>
<evidence type="ECO:0000313" key="9">
    <source>
        <dbReference type="EMBL" id="NKX43283.1"/>
    </source>
</evidence>
<evidence type="ECO:0000256" key="6">
    <source>
        <dbReference type="ARBA" id="ARBA00023033"/>
    </source>
</evidence>
<comment type="cofactor">
    <cofactor evidence="7">
        <name>heme</name>
        <dbReference type="ChEBI" id="CHEBI:30413"/>
    </cofactor>
</comment>
<accession>A0A7X6GXD5</accession>
<comment type="similarity">
    <text evidence="1 8">Belongs to the cytochrome P450 family.</text>
</comment>
<keyword evidence="6 8" id="KW-0503">Monooxygenase</keyword>
<reference evidence="9 10" key="1">
    <citation type="submission" date="2020-04" db="EMBL/GenBank/DDBJ databases">
        <authorList>
            <person name="Yoon J."/>
        </authorList>
    </citation>
    <scope>NUCLEOTIDE SEQUENCE [LARGE SCALE GENOMIC DNA]</scope>
    <source>
        <strain evidence="9 10">KMU-115</strain>
    </source>
</reference>
<evidence type="ECO:0000256" key="2">
    <source>
        <dbReference type="ARBA" id="ARBA00022617"/>
    </source>
</evidence>
<dbReference type="GO" id="GO:0020037">
    <property type="term" value="F:heme binding"/>
    <property type="evidence" value="ECO:0007669"/>
    <property type="project" value="InterPro"/>
</dbReference>
<dbReference type="PANTHER" id="PTHR24291:SF50">
    <property type="entry name" value="BIFUNCTIONAL ALBAFLAVENONE MONOOXYGENASE_TERPENE SYNTHASE"/>
    <property type="match status" value="1"/>
</dbReference>
<dbReference type="InterPro" id="IPR001128">
    <property type="entry name" value="Cyt_P450"/>
</dbReference>
<dbReference type="GO" id="GO:0016705">
    <property type="term" value="F:oxidoreductase activity, acting on paired donors, with incorporation or reduction of molecular oxygen"/>
    <property type="evidence" value="ECO:0007669"/>
    <property type="project" value="InterPro"/>
</dbReference>
<dbReference type="Pfam" id="PF00067">
    <property type="entry name" value="p450"/>
    <property type="match status" value="1"/>
</dbReference>
<feature type="binding site" description="axial binding residue" evidence="7">
    <location>
        <position position="405"/>
    </location>
    <ligand>
        <name>heme</name>
        <dbReference type="ChEBI" id="CHEBI:30413"/>
    </ligand>
    <ligandPart>
        <name>Fe</name>
        <dbReference type="ChEBI" id="CHEBI:18248"/>
    </ligandPart>
</feature>
<evidence type="ECO:0000256" key="7">
    <source>
        <dbReference type="PIRSR" id="PIRSR602401-1"/>
    </source>
</evidence>
<proteinExistence type="inferred from homology"/>
<keyword evidence="2 7" id="KW-0349">Heme</keyword>
<keyword evidence="5 7" id="KW-0408">Iron</keyword>
<dbReference type="Proteomes" id="UP000526408">
    <property type="component" value="Unassembled WGS sequence"/>
</dbReference>
<dbReference type="EMBL" id="JAAZQQ010000001">
    <property type="protein sequence ID" value="NKX43283.1"/>
    <property type="molecule type" value="Genomic_DNA"/>
</dbReference>
<keyword evidence="4 8" id="KW-0560">Oxidoreductase</keyword>